<dbReference type="InterPro" id="IPR013022">
    <property type="entry name" value="Xyl_isomerase-like_TIM-brl"/>
</dbReference>
<proteinExistence type="predicted"/>
<feature type="domain" description="Xylose isomerase-like TIM barrel" evidence="1">
    <location>
        <begin position="24"/>
        <end position="277"/>
    </location>
</feature>
<evidence type="ECO:0000259" key="1">
    <source>
        <dbReference type="Pfam" id="PF01261"/>
    </source>
</evidence>
<organism evidence="2">
    <name type="scientific">hydrothermal vent metagenome</name>
    <dbReference type="NCBI Taxonomy" id="652676"/>
    <lineage>
        <taxon>unclassified sequences</taxon>
        <taxon>metagenomes</taxon>
        <taxon>ecological metagenomes</taxon>
    </lineage>
</organism>
<dbReference type="InterPro" id="IPR036237">
    <property type="entry name" value="Xyl_isomerase-like_sf"/>
</dbReference>
<protein>
    <submittedName>
        <fullName evidence="2">COG1082: Sugar phosphate isomerases/epimerases</fullName>
    </submittedName>
</protein>
<keyword evidence="2" id="KW-0413">Isomerase</keyword>
<reference evidence="2" key="1">
    <citation type="submission" date="2018-06" db="EMBL/GenBank/DDBJ databases">
        <authorList>
            <person name="Zhirakovskaya E."/>
        </authorList>
    </citation>
    <scope>NUCLEOTIDE SEQUENCE</scope>
</reference>
<evidence type="ECO:0000313" key="2">
    <source>
        <dbReference type="EMBL" id="VAX38263.1"/>
    </source>
</evidence>
<dbReference type="SUPFAM" id="SSF51658">
    <property type="entry name" value="Xylose isomerase-like"/>
    <property type="match status" value="1"/>
</dbReference>
<dbReference type="GO" id="GO:0016853">
    <property type="term" value="F:isomerase activity"/>
    <property type="evidence" value="ECO:0007669"/>
    <property type="project" value="UniProtKB-KW"/>
</dbReference>
<dbReference type="InterPro" id="IPR050312">
    <property type="entry name" value="IolE/XylAMocC-like"/>
</dbReference>
<sequence>MTDLGMKLGYNTNGLGCHRPVDALQWLAEVGYQSVAITIDHHWLDPYSPTFSKKLIKMKENLDQLGLTSIIETGARFLLNQQQKHEPTLLSPSSEERAIRIDFLKRCIDISKALGSKGVSFWSGVLRENISFENAMQRLVEGCQEVVEYATIKGVQLAFEPEPGMLIETMEQFRLLKEHIDDKCFGLTIDIGHLQCVEEEPISIHLRRWKNDLWNIHIEDMKKGEHEHLRFGEGEIDFDDVFKALKEINYQGPFNIELSRHSHMADVVVPESYSFLKTYL</sequence>
<dbReference type="AlphaFoldDB" id="A0A3B1DN44"/>
<dbReference type="PANTHER" id="PTHR12110">
    <property type="entry name" value="HYDROXYPYRUVATE ISOMERASE"/>
    <property type="match status" value="1"/>
</dbReference>
<gene>
    <name evidence="2" type="ORF">MNBD_PLANCTO02-2699</name>
</gene>
<dbReference type="Gene3D" id="3.20.20.150">
    <property type="entry name" value="Divalent-metal-dependent TIM barrel enzymes"/>
    <property type="match status" value="1"/>
</dbReference>
<accession>A0A3B1DN44</accession>
<dbReference type="PANTHER" id="PTHR12110:SF52">
    <property type="entry name" value="XYLOSE ISOMERASE"/>
    <property type="match status" value="1"/>
</dbReference>
<dbReference type="EMBL" id="UOGL01000172">
    <property type="protein sequence ID" value="VAX38263.1"/>
    <property type="molecule type" value="Genomic_DNA"/>
</dbReference>
<name>A0A3B1DN44_9ZZZZ</name>
<dbReference type="Pfam" id="PF01261">
    <property type="entry name" value="AP_endonuc_2"/>
    <property type="match status" value="1"/>
</dbReference>